<feature type="coiled-coil region" evidence="1">
    <location>
        <begin position="210"/>
        <end position="257"/>
    </location>
</feature>
<dbReference type="AlphaFoldDB" id="B4SA16"/>
<sequence>MKIKRLELKAFGPFSGQLLDFSSPLPGLHIVYGPNEAGKSSAMRALQALFFGFPLRTSDNFLHQNQQLLVGGCLEGRDGTELAFFRRKRSVKDLFDQHDNPIEPSALTPWLHGIEKELFLALYGINHETLVMGGQGILDQQGEVGKALFAAGAGLASLKPVIDELDREGESLFRPQGSSRLINEALAFHKELQRQSKEVTLSGREWEEHRQALDDAVKRLTERQKRKQELETEKRRLERLQQALPDLSDRKNLMQQLAELGEVIPLPLDFSERRTTLEQREREARIHHEQVIARVQALREKMGGLSLNRTLLDEAVVIDELYQRLGEYRKAKSDRPQREGQRISARTAAASLLRQIKPELTINEVESLRPGLSKRRRVQELASRHEALLQGNRNTRLQLQEIEKALERVDGERGLLPPFTETTQLLRALLAAERVGDIDAQIIALEQEQQRGERECHAALHRLALWNGALEQVLHLPLPLVETVNLFDEEFRALSDHKRQLLAEREELEKQQIVAEEALRDLEFASDVPGEEELAKKRSRREQGWQLLRRQWINQEDVAEESRSYDSQHPLPEAYERMVGLADQSADRLYREAELVQKHATLKAEAEKSTRKLVALHEKEAGADNALAAFQRRWQEQWASCGMTPLSPREMSAWLGSFEHLRIQVREHQKSQRELDEKVERRGELRGALLKELAASDDVKRFPGEELQEPLDYTRSLLNTIETVQKKRELLDGKLRDGQKALENAVEKRNRAEEELKDWQREWSDALTPLGLDGRALPSEVLDFIETLQSCFERLKEADDFRKRIEGIDRDTTEFERDVELLVQKIAPDLAGIESNPAVTELKLRLDRASQEQAVLNRESEELELLEKALVTTQTDLRSCEEELAAMRHAARCETREELIVAEQRSATWIILSNRQQELERNLSRIAGGTTLADLELHAESLNPDELPGRIDLLNKEIVSLLDPEINQLAESVGRKKNELERMNGGSKAAELAEALQHSLTKIRRLTERYIRIKLATKMLRDETERYRQDNEAPVLKIASRYFTELTLGSFTGLRTDSDDHGKLVLAGVRPNESWLQVEAMSSGTRDQLYLALRLATLEWRTESSEPMPFIVDDILINFDDRRSQATLKALSELGEKSQVILFTHHRKIVEAAGEPRFAGKIFIHQLGEEL</sequence>
<evidence type="ECO:0000313" key="3">
    <source>
        <dbReference type="EMBL" id="ACF43712.1"/>
    </source>
</evidence>
<dbReference type="STRING" id="324925.Ppha_1459"/>
<evidence type="ECO:0000256" key="1">
    <source>
        <dbReference type="SAM" id="Coils"/>
    </source>
</evidence>
<evidence type="ECO:0000259" key="2">
    <source>
        <dbReference type="Pfam" id="PF13514"/>
    </source>
</evidence>
<proteinExistence type="predicted"/>
<dbReference type="EMBL" id="CP001110">
    <property type="protein sequence ID" value="ACF43712.1"/>
    <property type="molecule type" value="Genomic_DNA"/>
</dbReference>
<feature type="coiled-coil region" evidence="1">
    <location>
        <begin position="491"/>
        <end position="525"/>
    </location>
</feature>
<dbReference type="RefSeq" id="WP_012508200.1">
    <property type="nucleotide sequence ID" value="NC_011060.1"/>
</dbReference>
<dbReference type="KEGG" id="pph:Ppha_1459"/>
<dbReference type="Pfam" id="PF13514">
    <property type="entry name" value="AAA_27"/>
    <property type="match status" value="1"/>
</dbReference>
<feature type="coiled-coil region" evidence="1">
    <location>
        <begin position="735"/>
        <end position="762"/>
    </location>
</feature>
<dbReference type="PANTHER" id="PTHR41259">
    <property type="entry name" value="DOUBLE-STRAND BREAK REPAIR RAD50 ATPASE, PUTATIVE-RELATED"/>
    <property type="match status" value="1"/>
</dbReference>
<dbReference type="HOGENOM" id="CLU_006135_0_0_10"/>
<protein>
    <submittedName>
        <fullName evidence="3">SMC domain protein</fullName>
    </submittedName>
</protein>
<keyword evidence="1" id="KW-0175">Coiled coil</keyword>
<dbReference type="eggNOG" id="COG4717">
    <property type="taxonomic scope" value="Bacteria"/>
</dbReference>
<dbReference type="PANTHER" id="PTHR41259:SF1">
    <property type="entry name" value="DOUBLE-STRAND BREAK REPAIR RAD50 ATPASE, PUTATIVE-RELATED"/>
    <property type="match status" value="1"/>
</dbReference>
<evidence type="ECO:0000313" key="4">
    <source>
        <dbReference type="Proteomes" id="UP000002724"/>
    </source>
</evidence>
<keyword evidence="4" id="KW-1185">Reference proteome</keyword>
<gene>
    <name evidence="3" type="ordered locus">Ppha_1459</name>
</gene>
<reference evidence="3 4" key="1">
    <citation type="submission" date="2008-06" db="EMBL/GenBank/DDBJ databases">
        <title>Complete sequence of Pelodictyon phaeoclathratiforme BU-1.</title>
        <authorList>
            <consortium name="US DOE Joint Genome Institute"/>
            <person name="Lucas S."/>
            <person name="Copeland A."/>
            <person name="Lapidus A."/>
            <person name="Glavina del Rio T."/>
            <person name="Dalin E."/>
            <person name="Tice H."/>
            <person name="Bruce D."/>
            <person name="Goodwin L."/>
            <person name="Pitluck S."/>
            <person name="Schmutz J."/>
            <person name="Larimer F."/>
            <person name="Land M."/>
            <person name="Hauser L."/>
            <person name="Kyrpides N."/>
            <person name="Mikhailova N."/>
            <person name="Liu Z."/>
            <person name="Li T."/>
            <person name="Zhao F."/>
            <person name="Overmann J."/>
            <person name="Bryant D.A."/>
            <person name="Richardson P."/>
        </authorList>
    </citation>
    <scope>NUCLEOTIDE SEQUENCE [LARGE SCALE GENOMIC DNA]</scope>
    <source>
        <strain evidence="4">DSM 5477 / BU-1</strain>
    </source>
</reference>
<feature type="coiled-coil region" evidence="1">
    <location>
        <begin position="839"/>
        <end position="883"/>
    </location>
</feature>
<dbReference type="InterPro" id="IPR038734">
    <property type="entry name" value="YhaN_AAA"/>
</dbReference>
<dbReference type="Proteomes" id="UP000002724">
    <property type="component" value="Chromosome"/>
</dbReference>
<dbReference type="InterPro" id="IPR027417">
    <property type="entry name" value="P-loop_NTPase"/>
</dbReference>
<organism evidence="3 4">
    <name type="scientific">Pelodictyon phaeoclathratiforme (strain DSM 5477 / BU-1)</name>
    <dbReference type="NCBI Taxonomy" id="324925"/>
    <lineage>
        <taxon>Bacteria</taxon>
        <taxon>Pseudomonadati</taxon>
        <taxon>Chlorobiota</taxon>
        <taxon>Chlorobiia</taxon>
        <taxon>Chlorobiales</taxon>
        <taxon>Chlorobiaceae</taxon>
        <taxon>Chlorobium/Pelodictyon group</taxon>
        <taxon>Pelodictyon</taxon>
    </lineage>
</organism>
<dbReference type="eggNOG" id="COG1196">
    <property type="taxonomic scope" value="Bacteria"/>
</dbReference>
<accession>B4SA16</accession>
<dbReference type="Gene3D" id="3.40.50.300">
    <property type="entry name" value="P-loop containing nucleotide triphosphate hydrolases"/>
    <property type="match status" value="2"/>
</dbReference>
<feature type="domain" description="YhaN AAA" evidence="2">
    <location>
        <begin position="1"/>
        <end position="206"/>
    </location>
</feature>
<name>B4SA16_PELPB</name>
<dbReference type="SUPFAM" id="SSF52540">
    <property type="entry name" value="P-loop containing nucleoside triphosphate hydrolases"/>
    <property type="match status" value="1"/>
</dbReference>